<reference evidence="1" key="1">
    <citation type="submission" date="2019-08" db="EMBL/GenBank/DDBJ databases">
        <authorList>
            <person name="Kucharzyk K."/>
            <person name="Murdoch R.W."/>
            <person name="Higgins S."/>
            <person name="Loffler F."/>
        </authorList>
    </citation>
    <scope>NUCLEOTIDE SEQUENCE</scope>
</reference>
<protein>
    <submittedName>
        <fullName evidence="1">Uncharacterized protein</fullName>
    </submittedName>
</protein>
<name>A0A644ZBD4_9ZZZZ</name>
<gene>
    <name evidence="1" type="ORF">SDC9_84831</name>
</gene>
<evidence type="ECO:0000313" key="1">
    <source>
        <dbReference type="EMBL" id="MPM38202.1"/>
    </source>
</evidence>
<proteinExistence type="predicted"/>
<dbReference type="EMBL" id="VSSQ01008206">
    <property type="protein sequence ID" value="MPM38202.1"/>
    <property type="molecule type" value="Genomic_DNA"/>
</dbReference>
<accession>A0A644ZBD4</accession>
<comment type="caution">
    <text evidence="1">The sequence shown here is derived from an EMBL/GenBank/DDBJ whole genome shotgun (WGS) entry which is preliminary data.</text>
</comment>
<organism evidence="1">
    <name type="scientific">bioreactor metagenome</name>
    <dbReference type="NCBI Taxonomy" id="1076179"/>
    <lineage>
        <taxon>unclassified sequences</taxon>
        <taxon>metagenomes</taxon>
        <taxon>ecological metagenomes</taxon>
    </lineage>
</organism>
<sequence length="70" mass="8189">MRGKRKDIPTDIEMGFINTVHDLFRLYSNCDKNLENGVEMKIIIGKLKQGRFADTTTKLNKLIKEFEENE</sequence>
<dbReference type="AlphaFoldDB" id="A0A644ZBD4"/>